<reference evidence="2 3" key="1">
    <citation type="submission" date="2020-09" db="EMBL/GenBank/DDBJ databases">
        <title>Genome sequencing and assembly of Pontibacter sp.</title>
        <authorList>
            <person name="Chhetri G."/>
        </authorList>
    </citation>
    <scope>NUCLEOTIDE SEQUENCE [LARGE SCALE GENOMIC DNA]</scope>
    <source>
        <strain evidence="2 3">JH31</strain>
    </source>
</reference>
<sequence>MDTAVAQGRQNPDRKKGARPAKRVRRSHTLSVRVTDTERLLIEGKAREAGMPLWT</sequence>
<evidence type="ECO:0000313" key="3">
    <source>
        <dbReference type="Proteomes" id="UP000625551"/>
    </source>
</evidence>
<evidence type="ECO:0000256" key="1">
    <source>
        <dbReference type="SAM" id="MobiDB-lite"/>
    </source>
</evidence>
<proteinExistence type="predicted"/>
<dbReference type="Proteomes" id="UP000625551">
    <property type="component" value="Unassembled WGS sequence"/>
</dbReference>
<dbReference type="EMBL" id="JACXAJ010000011">
    <property type="protein sequence ID" value="MBD1398797.1"/>
    <property type="molecule type" value="Genomic_DNA"/>
</dbReference>
<name>A0ABR7XKH4_9BACT</name>
<keyword evidence="3" id="KW-1185">Reference proteome</keyword>
<protein>
    <submittedName>
        <fullName evidence="2">Uncharacterized protein</fullName>
    </submittedName>
</protein>
<gene>
    <name evidence="2" type="ORF">H9Q13_16615</name>
</gene>
<feature type="region of interest" description="Disordered" evidence="1">
    <location>
        <begin position="1"/>
        <end position="30"/>
    </location>
</feature>
<comment type="caution">
    <text evidence="2">The sequence shown here is derived from an EMBL/GenBank/DDBJ whole genome shotgun (WGS) entry which is preliminary data.</text>
</comment>
<evidence type="ECO:0000313" key="2">
    <source>
        <dbReference type="EMBL" id="MBD1398797.1"/>
    </source>
</evidence>
<dbReference type="RefSeq" id="WP_191184930.1">
    <property type="nucleotide sequence ID" value="NZ_JACXAJ010000011.1"/>
</dbReference>
<accession>A0ABR7XKH4</accession>
<organism evidence="2 3">
    <name type="scientific">Pontibacter aquaedesilientis</name>
    <dbReference type="NCBI Taxonomy" id="2766980"/>
    <lineage>
        <taxon>Bacteria</taxon>
        <taxon>Pseudomonadati</taxon>
        <taxon>Bacteroidota</taxon>
        <taxon>Cytophagia</taxon>
        <taxon>Cytophagales</taxon>
        <taxon>Hymenobacteraceae</taxon>
        <taxon>Pontibacter</taxon>
    </lineage>
</organism>
<feature type="compositionally biased region" description="Basic residues" evidence="1">
    <location>
        <begin position="16"/>
        <end position="28"/>
    </location>
</feature>